<dbReference type="AlphaFoldDB" id="A0A6C0CUD5"/>
<organism evidence="1">
    <name type="scientific">viral metagenome</name>
    <dbReference type="NCBI Taxonomy" id="1070528"/>
    <lineage>
        <taxon>unclassified sequences</taxon>
        <taxon>metagenomes</taxon>
        <taxon>organismal metagenomes</taxon>
    </lineage>
</organism>
<evidence type="ECO:0000313" key="1">
    <source>
        <dbReference type="EMBL" id="QHT07354.1"/>
    </source>
</evidence>
<proteinExistence type="predicted"/>
<dbReference type="EMBL" id="MN739481">
    <property type="protein sequence ID" value="QHT07354.1"/>
    <property type="molecule type" value="Genomic_DNA"/>
</dbReference>
<name>A0A6C0CUD5_9ZZZZ</name>
<accession>A0A6C0CUD5</accession>
<reference evidence="1" key="1">
    <citation type="journal article" date="2020" name="Nature">
        <title>Giant virus diversity and host interactions through global metagenomics.</title>
        <authorList>
            <person name="Schulz F."/>
            <person name="Roux S."/>
            <person name="Paez-Espino D."/>
            <person name="Jungbluth S."/>
            <person name="Walsh D.A."/>
            <person name="Denef V.J."/>
            <person name="McMahon K.D."/>
            <person name="Konstantinidis K.T."/>
            <person name="Eloe-Fadrosh E.A."/>
            <person name="Kyrpides N.C."/>
            <person name="Woyke T."/>
        </authorList>
    </citation>
    <scope>NUCLEOTIDE SEQUENCE</scope>
    <source>
        <strain evidence="1">GVMAG-M-3300021963-12</strain>
    </source>
</reference>
<protein>
    <submittedName>
        <fullName evidence="1">Uncharacterized protein</fullName>
    </submittedName>
</protein>
<sequence length="74" mass="8622">MSMHGRLSPMYAQMLYNKLKGLQSLPIDKYCACENCKNIVQVQKQHDETICESCWGKQRFPLRSLRASLNRCVE</sequence>